<dbReference type="AlphaFoldDB" id="A0A2S2DIP2"/>
<keyword evidence="3" id="KW-1185">Reference proteome</keyword>
<evidence type="ECO:0000256" key="1">
    <source>
        <dbReference type="SAM" id="SignalP"/>
    </source>
</evidence>
<feature type="chain" id="PRO_5015546381" evidence="1">
    <location>
        <begin position="19"/>
        <end position="168"/>
    </location>
</feature>
<organism evidence="2 3">
    <name type="scientific">Massilia oculi</name>
    <dbReference type="NCBI Taxonomy" id="945844"/>
    <lineage>
        <taxon>Bacteria</taxon>
        <taxon>Pseudomonadati</taxon>
        <taxon>Pseudomonadota</taxon>
        <taxon>Betaproteobacteria</taxon>
        <taxon>Burkholderiales</taxon>
        <taxon>Oxalobacteraceae</taxon>
        <taxon>Telluria group</taxon>
        <taxon>Massilia</taxon>
    </lineage>
</organism>
<feature type="signal peptide" evidence="1">
    <location>
        <begin position="1"/>
        <end position="18"/>
    </location>
</feature>
<proteinExistence type="predicted"/>
<dbReference type="KEGG" id="mtim:DIR46_12790"/>
<reference evidence="2 3" key="1">
    <citation type="submission" date="2018-05" db="EMBL/GenBank/DDBJ databases">
        <title>Complete genome sequence of Massilia oculi sp. nov. CCUG 43427T (=DSM 26321T), the type strain of M. oculi, and comparison with genome sequences of other Massilia strains.</title>
        <authorList>
            <person name="Zhu B."/>
        </authorList>
    </citation>
    <scope>NUCLEOTIDE SEQUENCE [LARGE SCALE GENOMIC DNA]</scope>
    <source>
        <strain evidence="2 3">CCUG 43427</strain>
    </source>
</reference>
<protein>
    <submittedName>
        <fullName evidence="2">Uncharacterized protein</fullName>
    </submittedName>
</protein>
<gene>
    <name evidence="2" type="ORF">DIR46_12790</name>
</gene>
<name>A0A2S2DIP2_9BURK</name>
<dbReference type="RefSeq" id="WP_109345549.1">
    <property type="nucleotide sequence ID" value="NZ_CP029343.1"/>
</dbReference>
<evidence type="ECO:0000313" key="3">
    <source>
        <dbReference type="Proteomes" id="UP000245820"/>
    </source>
</evidence>
<accession>A0A2S2DIP2</accession>
<dbReference type="EMBL" id="CP029343">
    <property type="protein sequence ID" value="AWL05215.1"/>
    <property type="molecule type" value="Genomic_DNA"/>
</dbReference>
<dbReference type="Proteomes" id="UP000245820">
    <property type="component" value="Chromosome"/>
</dbReference>
<evidence type="ECO:0000313" key="2">
    <source>
        <dbReference type="EMBL" id="AWL05215.1"/>
    </source>
</evidence>
<keyword evidence="1" id="KW-0732">Signal</keyword>
<sequence>MKVAIVVLIMSVAAQVAAAERKTERIGEWKGEAGLDRTLQLPLSPTVRDPHAAIRRCTALWLVISGLRAESEDEPPVHIFLGETGLGEDGQPRGVRVGTLTFYGWPEGRTGRSNLSFPVRDTGLWIGSLRQHDEMRVTFVTADRTGSHAAPSIQGISLWCRGKARQKG</sequence>